<evidence type="ECO:0000313" key="2">
    <source>
        <dbReference type="EMBL" id="KAK4203096.1"/>
    </source>
</evidence>
<evidence type="ECO:0000256" key="1">
    <source>
        <dbReference type="SAM" id="MobiDB-lite"/>
    </source>
</evidence>
<sequence>MNNYRIFGAGSQQPQQQPQSQQQPWLQQQQQQQQQQQPMANAAAFYPSPAAYHQQGQWNGYPLGPNPINQVVGGQAQVNFPGQPSLPLVNNVGAQPPAVPLASARQLGESEEQYEKRVEGMRLARVATNEEWFDIAEDRRKEFVKRGANSLGQRKRAETIKRKKASKATGKEVSTVRAEQAQRRRAKEQCRALTAGPSAPAPALAPAPIPALVLPPAPVPALAPAPARLPALVLALEDDFEVGGHFRHAMEAGQPDLDMFQPLAIDRPEFWDNLVLPLGDQGQPAGHGHEPPLDGNEAIKELLLEAINEE</sequence>
<proteinExistence type="predicted"/>
<organism evidence="2 3">
    <name type="scientific">Triangularia verruculosa</name>
    <dbReference type="NCBI Taxonomy" id="2587418"/>
    <lineage>
        <taxon>Eukaryota</taxon>
        <taxon>Fungi</taxon>
        <taxon>Dikarya</taxon>
        <taxon>Ascomycota</taxon>
        <taxon>Pezizomycotina</taxon>
        <taxon>Sordariomycetes</taxon>
        <taxon>Sordariomycetidae</taxon>
        <taxon>Sordariales</taxon>
        <taxon>Podosporaceae</taxon>
        <taxon>Triangularia</taxon>
    </lineage>
</organism>
<keyword evidence="3" id="KW-1185">Reference proteome</keyword>
<reference evidence="2" key="2">
    <citation type="submission" date="2023-05" db="EMBL/GenBank/DDBJ databases">
        <authorList>
            <consortium name="Lawrence Berkeley National Laboratory"/>
            <person name="Steindorff A."/>
            <person name="Hensen N."/>
            <person name="Bonometti L."/>
            <person name="Westerberg I."/>
            <person name="Brannstrom I.O."/>
            <person name="Guillou S."/>
            <person name="Cros-Aarteil S."/>
            <person name="Calhoun S."/>
            <person name="Haridas S."/>
            <person name="Kuo A."/>
            <person name="Mondo S."/>
            <person name="Pangilinan J."/>
            <person name="Riley R."/>
            <person name="Labutti K."/>
            <person name="Andreopoulos B."/>
            <person name="Lipzen A."/>
            <person name="Chen C."/>
            <person name="Yanf M."/>
            <person name="Daum C."/>
            <person name="Ng V."/>
            <person name="Clum A."/>
            <person name="Ohm R."/>
            <person name="Martin F."/>
            <person name="Silar P."/>
            <person name="Natvig D."/>
            <person name="Lalanne C."/>
            <person name="Gautier V."/>
            <person name="Ament-Velasquez S.L."/>
            <person name="Kruys A."/>
            <person name="Hutchinson M.I."/>
            <person name="Powell A.J."/>
            <person name="Barry K."/>
            <person name="Miller A.N."/>
            <person name="Grigoriev I.V."/>
            <person name="Debuchy R."/>
            <person name="Gladieux P."/>
            <person name="Thoren M.H."/>
            <person name="Johannesson H."/>
        </authorList>
    </citation>
    <scope>NUCLEOTIDE SEQUENCE</scope>
    <source>
        <strain evidence="2">CBS 315.58</strain>
    </source>
</reference>
<reference evidence="2" key="1">
    <citation type="journal article" date="2023" name="Mol. Phylogenet. Evol.">
        <title>Genome-scale phylogeny and comparative genomics of the fungal order Sordariales.</title>
        <authorList>
            <person name="Hensen N."/>
            <person name="Bonometti L."/>
            <person name="Westerberg I."/>
            <person name="Brannstrom I.O."/>
            <person name="Guillou S."/>
            <person name="Cros-Aarteil S."/>
            <person name="Calhoun S."/>
            <person name="Haridas S."/>
            <person name="Kuo A."/>
            <person name="Mondo S."/>
            <person name="Pangilinan J."/>
            <person name="Riley R."/>
            <person name="LaButti K."/>
            <person name="Andreopoulos B."/>
            <person name="Lipzen A."/>
            <person name="Chen C."/>
            <person name="Yan M."/>
            <person name="Daum C."/>
            <person name="Ng V."/>
            <person name="Clum A."/>
            <person name="Steindorff A."/>
            <person name="Ohm R.A."/>
            <person name="Martin F."/>
            <person name="Silar P."/>
            <person name="Natvig D.O."/>
            <person name="Lalanne C."/>
            <person name="Gautier V."/>
            <person name="Ament-Velasquez S.L."/>
            <person name="Kruys A."/>
            <person name="Hutchinson M.I."/>
            <person name="Powell A.J."/>
            <person name="Barry K."/>
            <person name="Miller A.N."/>
            <person name="Grigoriev I.V."/>
            <person name="Debuchy R."/>
            <person name="Gladieux P."/>
            <person name="Hiltunen Thoren M."/>
            <person name="Johannesson H."/>
        </authorList>
    </citation>
    <scope>NUCLEOTIDE SEQUENCE</scope>
    <source>
        <strain evidence="2">CBS 315.58</strain>
    </source>
</reference>
<feature type="region of interest" description="Disordered" evidence="1">
    <location>
        <begin position="1"/>
        <end position="48"/>
    </location>
</feature>
<name>A0AAN6XMK6_9PEZI</name>
<gene>
    <name evidence="2" type="ORF">QBC40DRAFT_319218</name>
</gene>
<comment type="caution">
    <text evidence="2">The sequence shown here is derived from an EMBL/GenBank/DDBJ whole genome shotgun (WGS) entry which is preliminary data.</text>
</comment>
<dbReference type="AlphaFoldDB" id="A0AAN6XMK6"/>
<accession>A0AAN6XMK6</accession>
<dbReference type="Proteomes" id="UP001303160">
    <property type="component" value="Unassembled WGS sequence"/>
</dbReference>
<dbReference type="EMBL" id="MU863892">
    <property type="protein sequence ID" value="KAK4203096.1"/>
    <property type="molecule type" value="Genomic_DNA"/>
</dbReference>
<evidence type="ECO:0000313" key="3">
    <source>
        <dbReference type="Proteomes" id="UP001303160"/>
    </source>
</evidence>
<feature type="compositionally biased region" description="Low complexity" evidence="1">
    <location>
        <begin position="12"/>
        <end position="48"/>
    </location>
</feature>
<protein>
    <submittedName>
        <fullName evidence="2">Uncharacterized protein</fullName>
    </submittedName>
</protein>